<dbReference type="EMBL" id="JAPZBR010000001">
    <property type="protein sequence ID" value="KAJ5367537.1"/>
    <property type="molecule type" value="Genomic_DNA"/>
</dbReference>
<reference evidence="2" key="2">
    <citation type="journal article" date="2023" name="IMA Fungus">
        <title>Comparative genomic study of the Penicillium genus elucidates a diverse pangenome and 15 lateral gene transfer events.</title>
        <authorList>
            <person name="Petersen C."/>
            <person name="Sorensen T."/>
            <person name="Nielsen M.R."/>
            <person name="Sondergaard T.E."/>
            <person name="Sorensen J.L."/>
            <person name="Fitzpatrick D.A."/>
            <person name="Frisvad J.C."/>
            <person name="Nielsen K.L."/>
        </authorList>
    </citation>
    <scope>NUCLEOTIDE SEQUENCE</scope>
    <source>
        <strain evidence="2">IBT 35675</strain>
    </source>
</reference>
<keyword evidence="1" id="KW-0175">Coiled coil</keyword>
<name>A0A9W9RW62_PENBR</name>
<protein>
    <submittedName>
        <fullName evidence="2">Uncharacterized protein</fullName>
    </submittedName>
</protein>
<proteinExistence type="predicted"/>
<accession>A0A9W9RW62</accession>
<dbReference type="AlphaFoldDB" id="A0A9W9RW62"/>
<organism evidence="2 3">
    <name type="scientific">Penicillium brevicompactum</name>
    <dbReference type="NCBI Taxonomy" id="5074"/>
    <lineage>
        <taxon>Eukaryota</taxon>
        <taxon>Fungi</taxon>
        <taxon>Dikarya</taxon>
        <taxon>Ascomycota</taxon>
        <taxon>Pezizomycotina</taxon>
        <taxon>Eurotiomycetes</taxon>
        <taxon>Eurotiomycetidae</taxon>
        <taxon>Eurotiales</taxon>
        <taxon>Aspergillaceae</taxon>
        <taxon>Penicillium</taxon>
    </lineage>
</organism>
<feature type="coiled-coil region" evidence="1">
    <location>
        <begin position="64"/>
        <end position="91"/>
    </location>
</feature>
<keyword evidence="3" id="KW-1185">Reference proteome</keyword>
<gene>
    <name evidence="2" type="ORF">N7541_001478</name>
</gene>
<comment type="caution">
    <text evidence="2">The sequence shown here is derived from an EMBL/GenBank/DDBJ whole genome shotgun (WGS) entry which is preliminary data.</text>
</comment>
<dbReference type="Proteomes" id="UP001148299">
    <property type="component" value="Unassembled WGS sequence"/>
</dbReference>
<sequence length="468" mass="52569">MGVPAPSKLQLALALTLVKHKPPERELKDYILEVRHFIKNSKDQGHGGSMDKFFDSVSFWQQAYEQSEAKQSKLQDQVHELQQKIDDLVWKLRVQDTGGLETTQANKRKAPFAGTNAGSPDEINKRVRLPGAPKQAYSLMDSDGPGDENTLCINRQIYTLQKALQKRPTPSSLGSLATAAVILCKSAEQKLILMAQNTSSAQHTQREIAESTTPETEAIFNGVTLAFHLVQKSLQKLAANENGKQHQAQVTYYLVGLFESIMTALTLRCTWLSNQSNKDQDTVDMDGLASHLGDLLCTMALSLDLARLADQEVMEGFLFLLLRRIGNMLALHVFHDIRLPMGVCPGMSFPEGLEKMTDEGLTPSQAQIETRYLVRLLGRIFDVEPHPSTKALAFRQFVTNAKDRLQKTLLRAVFGSDEHMFQEVLRRPKTPPPLDGLPTEQEKFTDWLTQELWRLVGWDMLKTVFVSK</sequence>
<evidence type="ECO:0000313" key="2">
    <source>
        <dbReference type="EMBL" id="KAJ5367537.1"/>
    </source>
</evidence>
<evidence type="ECO:0000256" key="1">
    <source>
        <dbReference type="SAM" id="Coils"/>
    </source>
</evidence>
<evidence type="ECO:0000313" key="3">
    <source>
        <dbReference type="Proteomes" id="UP001148299"/>
    </source>
</evidence>
<reference evidence="2" key="1">
    <citation type="submission" date="2022-12" db="EMBL/GenBank/DDBJ databases">
        <authorList>
            <person name="Petersen C."/>
        </authorList>
    </citation>
    <scope>NUCLEOTIDE SEQUENCE</scope>
    <source>
        <strain evidence="2">IBT 35675</strain>
    </source>
</reference>